<feature type="compositionally biased region" description="Basic and acidic residues" evidence="1">
    <location>
        <begin position="297"/>
        <end position="307"/>
    </location>
</feature>
<feature type="compositionally biased region" description="Low complexity" evidence="1">
    <location>
        <begin position="207"/>
        <end position="226"/>
    </location>
</feature>
<evidence type="ECO:0000256" key="1">
    <source>
        <dbReference type="SAM" id="MobiDB-lite"/>
    </source>
</evidence>
<evidence type="ECO:0000313" key="3">
    <source>
        <dbReference type="Proteomes" id="UP001345691"/>
    </source>
</evidence>
<evidence type="ECO:0008006" key="4">
    <source>
        <dbReference type="Google" id="ProtNLM"/>
    </source>
</evidence>
<feature type="region of interest" description="Disordered" evidence="1">
    <location>
        <begin position="169"/>
        <end position="342"/>
    </location>
</feature>
<proteinExistence type="predicted"/>
<dbReference type="Gene3D" id="6.10.250.3180">
    <property type="match status" value="1"/>
</dbReference>
<dbReference type="PANTHER" id="PTHR15141">
    <property type="entry name" value="TRANSCRIPTION ELONGATION FACTOR B POLYPEPTIDE 3"/>
    <property type="match status" value="1"/>
</dbReference>
<dbReference type="PANTHER" id="PTHR15141:SF76">
    <property type="entry name" value="TRANSCRIPTION ELONGATION FACTOR B POLYPEPTIDE 3"/>
    <property type="match status" value="1"/>
</dbReference>
<dbReference type="InterPro" id="IPR010684">
    <property type="entry name" value="RNA_pol_II_trans_fac_SIII_A"/>
</dbReference>
<organism evidence="2 3">
    <name type="scientific">Exophiala sideris</name>
    <dbReference type="NCBI Taxonomy" id="1016849"/>
    <lineage>
        <taxon>Eukaryota</taxon>
        <taxon>Fungi</taxon>
        <taxon>Dikarya</taxon>
        <taxon>Ascomycota</taxon>
        <taxon>Pezizomycotina</taxon>
        <taxon>Eurotiomycetes</taxon>
        <taxon>Chaetothyriomycetidae</taxon>
        <taxon>Chaetothyriales</taxon>
        <taxon>Herpotrichiellaceae</taxon>
        <taxon>Exophiala</taxon>
    </lineage>
</organism>
<dbReference type="InterPro" id="IPR051870">
    <property type="entry name" value="Elongin-A_domain"/>
</dbReference>
<evidence type="ECO:0000313" key="2">
    <source>
        <dbReference type="EMBL" id="KAK5058063.1"/>
    </source>
</evidence>
<dbReference type="Pfam" id="PF06881">
    <property type="entry name" value="Elongin_A"/>
    <property type="match status" value="1"/>
</dbReference>
<feature type="compositionally biased region" description="Basic and acidic residues" evidence="1">
    <location>
        <begin position="169"/>
        <end position="186"/>
    </location>
</feature>
<protein>
    <recommendedName>
        <fullName evidence="4">Elongin-A</fullName>
    </recommendedName>
</protein>
<comment type="caution">
    <text evidence="2">The sequence shown here is derived from an EMBL/GenBank/DDBJ whole genome shotgun (WGS) entry which is preliminary data.</text>
</comment>
<gene>
    <name evidence="2" type="ORF">LTR69_007060</name>
</gene>
<dbReference type="EMBL" id="JAVRRF010000015">
    <property type="protein sequence ID" value="KAK5058063.1"/>
    <property type="molecule type" value="Genomic_DNA"/>
</dbReference>
<feature type="compositionally biased region" description="Polar residues" evidence="1">
    <location>
        <begin position="265"/>
        <end position="274"/>
    </location>
</feature>
<accession>A0ABR0J758</accession>
<name>A0ABR0J758_9EURO</name>
<dbReference type="Proteomes" id="UP001345691">
    <property type="component" value="Unassembled WGS sequence"/>
</dbReference>
<sequence>MPADSLVDMARRACARYSARITDIGDLDYELVRTVLLKIESPEKLHQLEQASPQIIGKDAEIWMNFIKRDIPDWQQKRHEPNDPKNWWKVYRKLKEEAQMDSTADEAMLKAALANIKNEKEQNTTQIASRMPVPGVSRRARISYNYTSGRTGSKGANKMTLMEKIRKEARDAKSSKMNKPMHELQKRATPVTQAPQRFVEELKQKSSPRSTASPSPSATARTSRPPLHAPRKTNRPEVPSYDLTQDREARLRALKNGRRPEPSGGSASVSNGALTMNFLEDSDLDDGDDDVPPPPRELLRVNGDRSRSASPMKLQPNTLKRKQAPSLFMSSPKRVAKAPKVS</sequence>
<feature type="compositionally biased region" description="Acidic residues" evidence="1">
    <location>
        <begin position="280"/>
        <end position="291"/>
    </location>
</feature>
<reference evidence="2 3" key="1">
    <citation type="submission" date="2023-08" db="EMBL/GenBank/DDBJ databases">
        <title>Black Yeasts Isolated from many extreme environments.</title>
        <authorList>
            <person name="Coleine C."/>
            <person name="Stajich J.E."/>
            <person name="Selbmann L."/>
        </authorList>
    </citation>
    <scope>NUCLEOTIDE SEQUENCE [LARGE SCALE GENOMIC DNA]</scope>
    <source>
        <strain evidence="2 3">CCFEE 6328</strain>
    </source>
</reference>
<keyword evidence="3" id="KW-1185">Reference proteome</keyword>